<name>A0A382ZHD6_9ZZZZ</name>
<protein>
    <submittedName>
        <fullName evidence="1">Uncharacterized protein</fullName>
    </submittedName>
</protein>
<proteinExistence type="predicted"/>
<dbReference type="AlphaFoldDB" id="A0A382ZHD6"/>
<reference evidence="1" key="1">
    <citation type="submission" date="2018-05" db="EMBL/GenBank/DDBJ databases">
        <authorList>
            <person name="Lanie J.A."/>
            <person name="Ng W.-L."/>
            <person name="Kazmierczak K.M."/>
            <person name="Andrzejewski T.M."/>
            <person name="Davidsen T.M."/>
            <person name="Wayne K.J."/>
            <person name="Tettelin H."/>
            <person name="Glass J.I."/>
            <person name="Rusch D."/>
            <person name="Podicherti R."/>
            <person name="Tsui H.-C.T."/>
            <person name="Winkler M.E."/>
        </authorList>
    </citation>
    <scope>NUCLEOTIDE SEQUENCE</scope>
</reference>
<accession>A0A382ZHD6</accession>
<evidence type="ECO:0000313" key="1">
    <source>
        <dbReference type="EMBL" id="SVD94957.1"/>
    </source>
</evidence>
<sequence>MGMYAKKKKFGKNFQQVGAFNSSLT</sequence>
<dbReference type="EMBL" id="UINC01183964">
    <property type="protein sequence ID" value="SVD94957.1"/>
    <property type="molecule type" value="Genomic_DNA"/>
</dbReference>
<gene>
    <name evidence="1" type="ORF">METZ01_LOCUS447811</name>
</gene>
<organism evidence="1">
    <name type="scientific">marine metagenome</name>
    <dbReference type="NCBI Taxonomy" id="408172"/>
    <lineage>
        <taxon>unclassified sequences</taxon>
        <taxon>metagenomes</taxon>
        <taxon>ecological metagenomes</taxon>
    </lineage>
</organism>